<proteinExistence type="predicted"/>
<evidence type="ECO:0000313" key="2">
    <source>
        <dbReference type="Proteomes" id="UP000270581"/>
    </source>
</evidence>
<sequence length="226" mass="25294">MNDAYLSDNSPVLITGVTGAQGSYLDDEGQYGGKSALATWWTATHGSTRNLVIFGNFKNDGVSDVLTDFREVGSISELATAMSDGWRRFVLTPNDGDWEAVSRRLEGFIRELPDAMTKLVVLDESPELDEDAVLSFVRVHGNGANCKTLVLAQSPTDLSTSIVKQTLLCWVGPMKNDYLSWFRTHDYEAAFEFIDSAHDPYHWSVVLGKGEDEWHHYQPVDERWVV</sequence>
<accession>A0AAJ4R732</accession>
<comment type="caution">
    <text evidence="1">The sequence shown here is derived from an EMBL/GenBank/DDBJ whole genome shotgun (WGS) entry which is preliminary data.</text>
</comment>
<reference evidence="1 2" key="1">
    <citation type="submission" date="2018-11" db="EMBL/GenBank/DDBJ databases">
        <title>Genome sequences of Natronomonas sp. CBA1133.</title>
        <authorList>
            <person name="Roh S.W."/>
            <person name="Cha I.-T."/>
        </authorList>
    </citation>
    <scope>NUCLEOTIDE SEQUENCE [LARGE SCALE GENOMIC DNA]</scope>
    <source>
        <strain evidence="1 2">CBA1133</strain>
    </source>
</reference>
<evidence type="ECO:0000313" key="1">
    <source>
        <dbReference type="EMBL" id="RNJ25467.1"/>
    </source>
</evidence>
<keyword evidence="2" id="KW-1185">Reference proteome</keyword>
<dbReference type="AlphaFoldDB" id="A0AAJ4R732"/>
<gene>
    <name evidence="1" type="ORF">Nmn1133_01345</name>
</gene>
<name>A0AAJ4R732_9EURY</name>
<dbReference type="EMBL" id="RJJC01000001">
    <property type="protein sequence ID" value="RNJ25467.1"/>
    <property type="molecule type" value="Genomic_DNA"/>
</dbReference>
<dbReference type="RefSeq" id="WP_123123662.1">
    <property type="nucleotide sequence ID" value="NZ_RJJC01000001.1"/>
</dbReference>
<dbReference type="Proteomes" id="UP000270581">
    <property type="component" value="Unassembled WGS sequence"/>
</dbReference>
<protein>
    <submittedName>
        <fullName evidence="1">Uncharacterized protein</fullName>
    </submittedName>
</protein>
<organism evidence="1 2">
    <name type="scientific">Halosegnis longus</name>
    <dbReference type="NCBI Taxonomy" id="2216012"/>
    <lineage>
        <taxon>Archaea</taxon>
        <taxon>Methanobacteriati</taxon>
        <taxon>Methanobacteriota</taxon>
        <taxon>Stenosarchaea group</taxon>
        <taxon>Halobacteria</taxon>
        <taxon>Halobacteriales</taxon>
        <taxon>Natronomonadaceae</taxon>
        <taxon>Halosegnis</taxon>
    </lineage>
</organism>